<dbReference type="GO" id="GO:0015171">
    <property type="term" value="F:amino acid transmembrane transporter activity"/>
    <property type="evidence" value="ECO:0007669"/>
    <property type="project" value="TreeGrafter"/>
</dbReference>
<dbReference type="EMBL" id="SADE01000002">
    <property type="protein sequence ID" value="RVU35926.1"/>
    <property type="molecule type" value="Genomic_DNA"/>
</dbReference>
<evidence type="ECO:0000256" key="6">
    <source>
        <dbReference type="SAM" id="Phobius"/>
    </source>
</evidence>
<dbReference type="Proteomes" id="UP000287447">
    <property type="component" value="Unassembled WGS sequence"/>
</dbReference>
<dbReference type="AlphaFoldDB" id="A0A437QN06"/>
<sequence length="198" mass="20936">MPPIFAMCAFALTLSISPGPVNVLTLSTGLNHGARRALPFVSGATISFTLLLLAIGLGLGAVAESLGRAFDLLAIAGAGLIAWFGFKLATATGSLSTEEAPIPGFWRGVMLQVLNPKAWGACIAAIAIFELQEAPAHLAIFVCLYGVICFFGIGSWAFFGQQVKRFLITSNRLRVFNIALGLSLIVLAITLLWRSLLT</sequence>
<dbReference type="PANTHER" id="PTHR30086">
    <property type="entry name" value="ARGININE EXPORTER PROTEIN ARGO"/>
    <property type="match status" value="1"/>
</dbReference>
<gene>
    <name evidence="7" type="ORF">EOI86_11780</name>
</gene>
<keyword evidence="3 6" id="KW-0812">Transmembrane</keyword>
<name>A0A437QN06_9PROT</name>
<proteinExistence type="predicted"/>
<organism evidence="7 8">
    <name type="scientific">Hwanghaeella grinnelliae</name>
    <dbReference type="NCBI Taxonomy" id="2500179"/>
    <lineage>
        <taxon>Bacteria</taxon>
        <taxon>Pseudomonadati</taxon>
        <taxon>Pseudomonadota</taxon>
        <taxon>Alphaproteobacteria</taxon>
        <taxon>Rhodospirillales</taxon>
        <taxon>Rhodospirillaceae</taxon>
        <taxon>Hwanghaeella</taxon>
    </lineage>
</organism>
<evidence type="ECO:0000256" key="1">
    <source>
        <dbReference type="ARBA" id="ARBA00004651"/>
    </source>
</evidence>
<feature type="transmembrane region" description="Helical" evidence="6">
    <location>
        <begin position="138"/>
        <end position="159"/>
    </location>
</feature>
<keyword evidence="8" id="KW-1185">Reference proteome</keyword>
<evidence type="ECO:0000256" key="4">
    <source>
        <dbReference type="ARBA" id="ARBA00022989"/>
    </source>
</evidence>
<evidence type="ECO:0000313" key="8">
    <source>
        <dbReference type="Proteomes" id="UP000287447"/>
    </source>
</evidence>
<dbReference type="RefSeq" id="WP_127765403.1">
    <property type="nucleotide sequence ID" value="NZ_SADE01000002.1"/>
</dbReference>
<dbReference type="GO" id="GO:0033228">
    <property type="term" value="P:cysteine export across plasma membrane"/>
    <property type="evidence" value="ECO:0007669"/>
    <property type="project" value="TreeGrafter"/>
</dbReference>
<dbReference type="GO" id="GO:0005886">
    <property type="term" value="C:plasma membrane"/>
    <property type="evidence" value="ECO:0007669"/>
    <property type="project" value="UniProtKB-SubCell"/>
</dbReference>
<comment type="subcellular location">
    <subcellularLocation>
        <location evidence="1">Cell membrane</location>
        <topology evidence="1">Multi-pass membrane protein</topology>
    </subcellularLocation>
</comment>
<feature type="transmembrane region" description="Helical" evidence="6">
    <location>
        <begin position="171"/>
        <end position="193"/>
    </location>
</feature>
<dbReference type="OrthoDB" id="9812084at2"/>
<evidence type="ECO:0000256" key="5">
    <source>
        <dbReference type="ARBA" id="ARBA00023136"/>
    </source>
</evidence>
<keyword evidence="2" id="KW-1003">Cell membrane</keyword>
<comment type="caution">
    <text evidence="7">The sequence shown here is derived from an EMBL/GenBank/DDBJ whole genome shotgun (WGS) entry which is preliminary data.</text>
</comment>
<reference evidence="8" key="1">
    <citation type="submission" date="2019-01" db="EMBL/GenBank/DDBJ databases">
        <title>Gri0909 isolated from a small marine red alga.</title>
        <authorList>
            <person name="Kim J."/>
            <person name="Jeong S.E."/>
            <person name="Jeon C.O."/>
        </authorList>
    </citation>
    <scope>NUCLEOTIDE SEQUENCE [LARGE SCALE GENOMIC DNA]</scope>
    <source>
        <strain evidence="8">Gri0909</strain>
    </source>
</reference>
<dbReference type="PANTHER" id="PTHR30086:SF20">
    <property type="entry name" value="ARGININE EXPORTER PROTEIN ARGO-RELATED"/>
    <property type="match status" value="1"/>
</dbReference>
<evidence type="ECO:0000256" key="2">
    <source>
        <dbReference type="ARBA" id="ARBA00022475"/>
    </source>
</evidence>
<accession>A0A437QN06</accession>
<keyword evidence="5 6" id="KW-0472">Membrane</keyword>
<dbReference type="InterPro" id="IPR001123">
    <property type="entry name" value="LeuE-type"/>
</dbReference>
<protein>
    <submittedName>
        <fullName evidence="7">LysE family translocator</fullName>
    </submittedName>
</protein>
<evidence type="ECO:0000256" key="3">
    <source>
        <dbReference type="ARBA" id="ARBA00022692"/>
    </source>
</evidence>
<feature type="transmembrane region" description="Helical" evidence="6">
    <location>
        <begin position="69"/>
        <end position="86"/>
    </location>
</feature>
<feature type="transmembrane region" description="Helical" evidence="6">
    <location>
        <begin position="39"/>
        <end position="62"/>
    </location>
</feature>
<dbReference type="Pfam" id="PF01810">
    <property type="entry name" value="LysE"/>
    <property type="match status" value="1"/>
</dbReference>
<evidence type="ECO:0000313" key="7">
    <source>
        <dbReference type="EMBL" id="RVU35926.1"/>
    </source>
</evidence>
<keyword evidence="4 6" id="KW-1133">Transmembrane helix</keyword>